<dbReference type="Proteomes" id="UP001334501">
    <property type="component" value="Unassembled WGS sequence"/>
</dbReference>
<dbReference type="EMBL" id="JAXGFO010000008">
    <property type="protein sequence ID" value="MEG3156841.1"/>
    <property type="molecule type" value="Genomic_DNA"/>
</dbReference>
<organism evidence="2 3">
    <name type="scientific">Lysobacter zhanggongensis</name>
    <dbReference type="NCBI Taxonomy" id="1774951"/>
    <lineage>
        <taxon>Bacteria</taxon>
        <taxon>Pseudomonadati</taxon>
        <taxon>Pseudomonadota</taxon>
        <taxon>Gammaproteobacteria</taxon>
        <taxon>Lysobacterales</taxon>
        <taxon>Lysobacteraceae</taxon>
        <taxon>Lysobacter</taxon>
    </lineage>
</organism>
<feature type="compositionally biased region" description="Basic residues" evidence="1">
    <location>
        <begin position="161"/>
        <end position="171"/>
    </location>
</feature>
<proteinExistence type="predicted"/>
<evidence type="ECO:0000313" key="2">
    <source>
        <dbReference type="EMBL" id="MEG3156841.1"/>
    </source>
</evidence>
<gene>
    <name evidence="2" type="ORF">SNE33_02870</name>
</gene>
<accession>A0ABU7YMU8</accession>
<evidence type="ECO:0000256" key="1">
    <source>
        <dbReference type="SAM" id="MobiDB-lite"/>
    </source>
</evidence>
<evidence type="ECO:0000313" key="3">
    <source>
        <dbReference type="Proteomes" id="UP001334501"/>
    </source>
</evidence>
<keyword evidence="3" id="KW-1185">Reference proteome</keyword>
<feature type="compositionally biased region" description="Basic and acidic residues" evidence="1">
    <location>
        <begin position="149"/>
        <end position="160"/>
    </location>
</feature>
<sequence>MARIRTVKPEFWSSEQVMELTIAARLTFIGLWNFCDDRGVYTASPKRLKAQLFPSDNITSEGVAALVAELVHHGLVGEFEASGQRYWHVTGWAKHQLIRKPTYRYPIPPGWVAPDQSCPNWSGTHAELVPDQCGTDAELVPDEYTPEGKGMEGKGEEGNKSPRKRAARPQKTKIPEGFAVSAKVRQWASDKGYQNLDAHFESFVSKVAANGYLYADWDAALQNAIRDDWGKLRQPGRGTDAAPMRQRVDL</sequence>
<comment type="caution">
    <text evidence="2">The sequence shown here is derived from an EMBL/GenBank/DDBJ whole genome shotgun (WGS) entry which is preliminary data.</text>
</comment>
<reference evidence="2 3" key="1">
    <citation type="journal article" date="2017" name="Curr. Microbiol.">
        <title>Lysobacter zhanggongensis sp. nov. Isolated from a Pit Mud.</title>
        <authorList>
            <person name="Zhang X.F."/>
            <person name="Wang H.H."/>
            <person name="Sun X.Y."/>
            <person name="Pan C.M."/>
        </authorList>
    </citation>
    <scope>NUCLEOTIDE SEQUENCE [LARGE SCALE GENOMIC DNA]</scope>
    <source>
        <strain evidence="2 3">ZGLJ7-1</strain>
    </source>
</reference>
<feature type="region of interest" description="Disordered" evidence="1">
    <location>
        <begin position="136"/>
        <end position="174"/>
    </location>
</feature>
<protein>
    <submittedName>
        <fullName evidence="2">Uncharacterized protein</fullName>
    </submittedName>
</protein>
<name>A0ABU7YMU8_9GAMM</name>